<dbReference type="eggNOG" id="COG3675">
    <property type="taxonomic scope" value="Bacteria"/>
</dbReference>
<accession>B6VL23</accession>
<reference evidence="2" key="3">
    <citation type="submission" date="2008-09" db="EMBL/GenBank/DDBJ databases">
        <authorList>
            <person name="Thomson N.R."/>
        </authorList>
    </citation>
    <scope>NUCLEOTIDE SEQUENCE</scope>
    <source>
        <strain evidence="2">ATCC 43949</strain>
    </source>
</reference>
<evidence type="ECO:0000313" key="1">
    <source>
        <dbReference type="EMBL" id="CAQ84545.1"/>
    </source>
</evidence>
<reference evidence="1 3" key="4">
    <citation type="journal article" date="2009" name="BMC Genomics">
        <title>Comparative genomics of the emerging human pathogen Photorhabdus asymbiotica with the insect pathogen Photorhabdus luminescens.</title>
        <authorList>
            <person name="Wilkinson P."/>
            <person name="Waterfield N.R."/>
            <person name="Crossman L."/>
            <person name="Corton C."/>
            <person name="Sanchez-Contreras M."/>
            <person name="Vlisidou I."/>
            <person name="Barron A."/>
            <person name="Bignell A."/>
            <person name="Clark L."/>
            <person name="Ormond D."/>
            <person name="Mayho M."/>
            <person name="Bason N."/>
            <person name="Smith F."/>
            <person name="Simmonds M."/>
            <person name="Churcher C."/>
            <person name="Harris D."/>
            <person name="Thompson N.R."/>
            <person name="Quail M."/>
            <person name="Parkhill J."/>
            <person name="ffrench-Constant R.H."/>
        </authorList>
    </citation>
    <scope>NUCLEOTIDE SEQUENCE [LARGE SCALE GENOMIC DNA]</scope>
    <source>
        <strain evidence="3">ATCC 43949 / 3105-77</strain>
        <strain evidence="1">ATCC43949</strain>
    </source>
</reference>
<dbReference type="AlphaFoldDB" id="B6VL23"/>
<dbReference type="EMBL" id="FM211048">
    <property type="protein sequence ID" value="CAR66853.1"/>
    <property type="molecule type" value="Genomic_DNA"/>
</dbReference>
<dbReference type="KEGG" id="pay:PAU_02453"/>
<dbReference type="EMBL" id="FM162591">
    <property type="protein sequence ID" value="CAQ84545.1"/>
    <property type="molecule type" value="Genomic_DNA"/>
</dbReference>
<evidence type="ECO:0000313" key="3">
    <source>
        <dbReference type="Proteomes" id="UP000002747"/>
    </source>
</evidence>
<accession>C7BMB9</accession>
<proteinExistence type="predicted"/>
<evidence type="ECO:0000313" key="2">
    <source>
        <dbReference type="EMBL" id="CAR66853.1"/>
    </source>
</evidence>
<gene>
    <name evidence="2" type="primary">pdl1</name>
    <name evidence="1" type="ordered locus">PAU_02453</name>
    <name evidence="2" type="ORF">PA-RVA6-3024</name>
</gene>
<reference evidence="2" key="1">
    <citation type="journal article" date="2008" name="Proc. Natl. Acad. Sci. U.S.A.">
        <title>Rapid virulence annotation (RVA): identification of virulence factors using a bacterial genome library and multiple invertebrate hosts.</title>
        <authorList>
            <person name="Waterfield N.R."/>
            <person name="Sanchez-Contreras M."/>
            <person name="Eleftherianos I."/>
            <person name="Dowling A."/>
            <person name="Wilkinson P."/>
            <person name="Parkhill J."/>
            <person name="Thomson N."/>
            <person name="Reynolds S.E."/>
            <person name="Bode H.B."/>
            <person name="Dorus S."/>
            <person name="Ffrench-Constant R.H."/>
        </authorList>
    </citation>
    <scope>NUCLEOTIDE SEQUENCE</scope>
    <source>
        <strain evidence="2">ATCC 43949</strain>
    </source>
</reference>
<reference evidence="1" key="2">
    <citation type="submission" date="2008-05" db="EMBL/GenBank/DDBJ databases">
        <authorList>
            <person name="Crossman L.C."/>
        </authorList>
    </citation>
    <scope>NUCLEOTIDE SEQUENCE</scope>
    <source>
        <strain evidence="1">ATCC43949</strain>
    </source>
</reference>
<sequence>MSKLGPLDCIDCANILKHWIEFQLVDEQGEPIVNMPYRLRSRGNPQDERRGITDGFGMIREETFPPHPVTLYIGAQELANEMERHPLREKRGEEASVVKPKAEAEGHQYRYVTIGQISDGLPMIKDWHDPNNLPPLYHFPDPEPKGFEVHPLNRRYVLEVCPFRAWVL</sequence>
<dbReference type="Proteomes" id="UP000002747">
    <property type="component" value="Chromosome"/>
</dbReference>
<dbReference type="STRING" id="291112.PAU_02453"/>
<protein>
    <submittedName>
        <fullName evidence="2">Uncharacterized protein</fullName>
    </submittedName>
</protein>
<organism evidence="2">
    <name type="scientific">Photorhabdus asymbiotica subsp. asymbiotica (strain ATCC 43949 / 3105-77)</name>
    <name type="common">Xenorhabdus luminescens (strain 2)</name>
    <dbReference type="NCBI Taxonomy" id="553480"/>
    <lineage>
        <taxon>Bacteria</taxon>
        <taxon>Pseudomonadati</taxon>
        <taxon>Pseudomonadota</taxon>
        <taxon>Gammaproteobacteria</taxon>
        <taxon>Enterobacterales</taxon>
        <taxon>Morganellaceae</taxon>
        <taxon>Photorhabdus</taxon>
    </lineage>
</organism>
<name>B6VL23_PHOAA</name>